<evidence type="ECO:0000256" key="5">
    <source>
        <dbReference type="ARBA" id="ARBA00022448"/>
    </source>
</evidence>
<evidence type="ECO:0000256" key="7">
    <source>
        <dbReference type="ARBA" id="ARBA00022692"/>
    </source>
</evidence>
<evidence type="ECO:0000256" key="11">
    <source>
        <dbReference type="ARBA" id="ARBA00023034"/>
    </source>
</evidence>
<feature type="transmembrane region" description="Helical" evidence="17">
    <location>
        <begin position="169"/>
        <end position="191"/>
    </location>
</feature>
<organism evidence="18 19">
    <name type="scientific">Cyprinus carpio</name>
    <name type="common">Common carp</name>
    <dbReference type="NCBI Taxonomy" id="7962"/>
    <lineage>
        <taxon>Eukaryota</taxon>
        <taxon>Metazoa</taxon>
        <taxon>Chordata</taxon>
        <taxon>Craniata</taxon>
        <taxon>Vertebrata</taxon>
        <taxon>Euteleostomi</taxon>
        <taxon>Actinopterygii</taxon>
        <taxon>Neopterygii</taxon>
        <taxon>Teleostei</taxon>
        <taxon>Ostariophysi</taxon>
        <taxon>Cypriniformes</taxon>
        <taxon>Cyprinidae</taxon>
        <taxon>Cyprininae</taxon>
        <taxon>Cyprinus</taxon>
    </lineage>
</organism>
<reference evidence="18" key="1">
    <citation type="submission" date="2025-08" db="UniProtKB">
        <authorList>
            <consortium name="Ensembl"/>
        </authorList>
    </citation>
    <scope>IDENTIFICATION</scope>
</reference>
<dbReference type="InterPro" id="IPR016833">
    <property type="entry name" value="Put_Na-Bile_cotransptr"/>
</dbReference>
<keyword evidence="8 16" id="KW-0256">Endoplasmic reticulum</keyword>
<evidence type="ECO:0000256" key="8">
    <source>
        <dbReference type="ARBA" id="ARBA00022824"/>
    </source>
</evidence>
<evidence type="ECO:0000256" key="4">
    <source>
        <dbReference type="ARBA" id="ARBA00006528"/>
    </source>
</evidence>
<accession>A0A8C2FD89</accession>
<dbReference type="GO" id="GO:0000139">
    <property type="term" value="C:Golgi membrane"/>
    <property type="evidence" value="ECO:0007669"/>
    <property type="project" value="UniProtKB-SubCell"/>
</dbReference>
<dbReference type="AlphaFoldDB" id="A0A8C2FD89"/>
<feature type="transmembrane region" description="Helical" evidence="17">
    <location>
        <begin position="103"/>
        <end position="124"/>
    </location>
</feature>
<keyword evidence="15 16" id="KW-0739">Sodium transport</keyword>
<keyword evidence="5 16" id="KW-0813">Transport</keyword>
<sequence>MGLIARVRKEWFIIGILLVITCAKLAPSVGVKGGPLRPEITITYVAVSVIFFNSGLSLKTEELASALMHVKLHFFVQTFTLVFFPIAIWLLLKVLALTAINEWLLRGLQTVACMPPPVSSAVILTKAVGGNEAAAIFNSAFGSFLGIVFTPLLLLVFLGSSSSVPFTSIFSQLFMTVVVPLIVGQVCRRFLRECLDRRKPPFGTVSSVVLLMIIYTTFCDTFSNPNIELDHLSLLIVVVIIFSIQLSFMALIFFLSTRKSSGFTAADSVAIMFCATHKSLTLGIPMLKIVFEGYEHLSLISVPLLIYHPAQILLGSILLPSIKTWMSGRQKVVHAPI</sequence>
<dbReference type="FunFam" id="1.20.1530.20:FF:000008">
    <property type="entry name" value="Sodium/bile acid cotransporter"/>
    <property type="match status" value="1"/>
</dbReference>
<feature type="transmembrane region" description="Helical" evidence="17">
    <location>
        <begin position="136"/>
        <end position="157"/>
    </location>
</feature>
<name>A0A8C2FD89_CYPCA</name>
<evidence type="ECO:0000256" key="14">
    <source>
        <dbReference type="ARBA" id="ARBA00023136"/>
    </source>
</evidence>
<keyword evidence="12 16" id="KW-0915">Sodium</keyword>
<evidence type="ECO:0000256" key="9">
    <source>
        <dbReference type="ARBA" id="ARBA00022847"/>
    </source>
</evidence>
<dbReference type="Gene3D" id="1.20.1530.20">
    <property type="match status" value="1"/>
</dbReference>
<keyword evidence="14 16" id="KW-0472">Membrane</keyword>
<feature type="transmembrane region" description="Helical" evidence="17">
    <location>
        <begin position="297"/>
        <end position="319"/>
    </location>
</feature>
<feature type="transmembrane region" description="Helical" evidence="17">
    <location>
        <begin position="70"/>
        <end position="91"/>
    </location>
</feature>
<dbReference type="PANTHER" id="PTHR18640">
    <property type="entry name" value="SOLUTE CARRIER FAMILY 10 MEMBER 7"/>
    <property type="match status" value="1"/>
</dbReference>
<dbReference type="PANTHER" id="PTHR18640:SF5">
    <property type="entry name" value="SODIUM_BILE ACID COTRANSPORTER 7"/>
    <property type="match status" value="1"/>
</dbReference>
<evidence type="ECO:0000313" key="19">
    <source>
        <dbReference type="Proteomes" id="UP000694701"/>
    </source>
</evidence>
<dbReference type="Pfam" id="PF13593">
    <property type="entry name" value="SBF_like"/>
    <property type="match status" value="1"/>
</dbReference>
<feature type="transmembrane region" description="Helical" evidence="17">
    <location>
        <begin position="12"/>
        <end position="29"/>
    </location>
</feature>
<evidence type="ECO:0000256" key="1">
    <source>
        <dbReference type="ARBA" id="ARBA00004394"/>
    </source>
</evidence>
<evidence type="ECO:0000256" key="10">
    <source>
        <dbReference type="ARBA" id="ARBA00022989"/>
    </source>
</evidence>
<keyword evidence="9 16" id="KW-0769">Symport</keyword>
<comment type="subcellular location">
    <subcellularLocation>
        <location evidence="3">Cell membrane</location>
        <topology evidence="3">Multi-pass membrane protein</topology>
    </subcellularLocation>
    <subcellularLocation>
        <location evidence="2">Endoplasmic reticulum membrane</location>
        <topology evidence="2">Multi-pass membrane protein</topology>
    </subcellularLocation>
    <subcellularLocation>
        <location evidence="1">Golgi apparatus membrane</location>
    </subcellularLocation>
</comment>
<comment type="similarity">
    <text evidence="4 16">Belongs to the bile acid:sodium symporter (BASS) (TC 2.A.28) family.</text>
</comment>
<keyword evidence="11" id="KW-0333">Golgi apparatus</keyword>
<evidence type="ECO:0000256" key="15">
    <source>
        <dbReference type="ARBA" id="ARBA00023201"/>
    </source>
</evidence>
<evidence type="ECO:0000256" key="6">
    <source>
        <dbReference type="ARBA" id="ARBA00022475"/>
    </source>
</evidence>
<evidence type="ECO:0000256" key="2">
    <source>
        <dbReference type="ARBA" id="ARBA00004477"/>
    </source>
</evidence>
<dbReference type="PIRSF" id="PIRSF026166">
    <property type="entry name" value="UCP026166"/>
    <property type="match status" value="1"/>
</dbReference>
<feature type="transmembrane region" description="Helical" evidence="17">
    <location>
        <begin position="41"/>
        <end position="58"/>
    </location>
</feature>
<dbReference type="GO" id="GO:0005789">
    <property type="term" value="C:endoplasmic reticulum membrane"/>
    <property type="evidence" value="ECO:0007669"/>
    <property type="project" value="UniProtKB-SubCell"/>
</dbReference>
<evidence type="ECO:0000256" key="16">
    <source>
        <dbReference type="PIRNR" id="PIRNR026166"/>
    </source>
</evidence>
<protein>
    <recommendedName>
        <fullName evidence="16">Sodium/bile acid cotransporter</fullName>
    </recommendedName>
</protein>
<keyword evidence="10 17" id="KW-1133">Transmembrane helix</keyword>
<evidence type="ECO:0000256" key="12">
    <source>
        <dbReference type="ARBA" id="ARBA00023053"/>
    </source>
</evidence>
<dbReference type="Proteomes" id="UP000694701">
    <property type="component" value="Unplaced"/>
</dbReference>
<keyword evidence="7 17" id="KW-0812">Transmembrane</keyword>
<evidence type="ECO:0000256" key="13">
    <source>
        <dbReference type="ARBA" id="ARBA00023065"/>
    </source>
</evidence>
<keyword evidence="6 16" id="KW-1003">Cell membrane</keyword>
<evidence type="ECO:0000313" key="18">
    <source>
        <dbReference type="Ensembl" id="ENSCCRP00020054038.1"/>
    </source>
</evidence>
<feature type="transmembrane region" description="Helical" evidence="17">
    <location>
        <begin position="203"/>
        <end position="223"/>
    </location>
</feature>
<keyword evidence="13 16" id="KW-0406">Ion transport</keyword>
<dbReference type="GO" id="GO:0005886">
    <property type="term" value="C:plasma membrane"/>
    <property type="evidence" value="ECO:0007669"/>
    <property type="project" value="UniProtKB-SubCell"/>
</dbReference>
<feature type="transmembrane region" description="Helical" evidence="17">
    <location>
        <begin position="269"/>
        <end position="291"/>
    </location>
</feature>
<dbReference type="GO" id="GO:0006814">
    <property type="term" value="P:sodium ion transport"/>
    <property type="evidence" value="ECO:0007669"/>
    <property type="project" value="UniProtKB-UniRule"/>
</dbReference>
<dbReference type="InterPro" id="IPR038770">
    <property type="entry name" value="Na+/solute_symporter_sf"/>
</dbReference>
<proteinExistence type="inferred from homology"/>
<evidence type="ECO:0000256" key="17">
    <source>
        <dbReference type="SAM" id="Phobius"/>
    </source>
</evidence>
<evidence type="ECO:0000256" key="3">
    <source>
        <dbReference type="ARBA" id="ARBA00004651"/>
    </source>
</evidence>
<dbReference type="Ensembl" id="ENSCCRT00020059111.1">
    <property type="protein sequence ID" value="ENSCCRP00020054038.1"/>
    <property type="gene ID" value="ENSCCRG00020024491.1"/>
</dbReference>
<dbReference type="GO" id="GO:0015293">
    <property type="term" value="F:symporter activity"/>
    <property type="evidence" value="ECO:0007669"/>
    <property type="project" value="UniProtKB-UniRule"/>
</dbReference>
<comment type="function">
    <text evidence="16">Does not show transport activity towards bile acids or steroid sulfates.</text>
</comment>
<feature type="transmembrane region" description="Helical" evidence="17">
    <location>
        <begin position="235"/>
        <end position="257"/>
    </location>
</feature>